<dbReference type="PANTHER" id="PTHR22792">
    <property type="entry name" value="LUPUS LA PROTEIN-RELATED"/>
    <property type="match status" value="1"/>
</dbReference>
<dbReference type="PROSITE" id="PS50961">
    <property type="entry name" value="HTH_LA"/>
    <property type="match status" value="1"/>
</dbReference>
<evidence type="ECO:0000259" key="4">
    <source>
        <dbReference type="PROSITE" id="PS50961"/>
    </source>
</evidence>
<dbReference type="InterPro" id="IPR036390">
    <property type="entry name" value="WH_DNA-bd_sf"/>
</dbReference>
<dbReference type="GO" id="GO:0005737">
    <property type="term" value="C:cytoplasm"/>
    <property type="evidence" value="ECO:0007669"/>
    <property type="project" value="UniProtKB-ARBA"/>
</dbReference>
<evidence type="ECO:0000313" key="5">
    <source>
        <dbReference type="EMBL" id="KAK9111557.1"/>
    </source>
</evidence>
<feature type="domain" description="HTH La-type RNA-binding" evidence="4">
    <location>
        <begin position="230"/>
        <end position="319"/>
    </location>
</feature>
<sequence>MIRGEVKSTDDVVSVDQRVVDHVVNEVSCALSTLLNTDNGTNAASAPSTDSIEVSIIQSSGDADDSNVSVGSSFNGHSQYRNEGSGYGTVRRRPRRNNATAHRQFNGGSSDFCGQKNGQCNSSVQPIMQFPPHNSHHHPQPFFYQPPMAPVMPPARPPPTVSPPLHDQYLYPSSSVIHNNMNFMNTPYGLTVPPNNSQYNYNMMPPSHNGRPFFPPRSPNHHQFPRPLNRMNDLFDEVVIRKQIEYYFCNENLVKDHYLKGLMDREGWVSVHLIALFPRIQAMTKDISLILTSLECSDFIELNVRRVHAKPSQLEYLDYKSSFPR</sequence>
<dbReference type="Pfam" id="PF05383">
    <property type="entry name" value="La"/>
    <property type="match status" value="1"/>
</dbReference>
<dbReference type="InterPro" id="IPR036388">
    <property type="entry name" value="WH-like_DNA-bd_sf"/>
</dbReference>
<evidence type="ECO:0000313" key="6">
    <source>
        <dbReference type="Proteomes" id="UP001419268"/>
    </source>
</evidence>
<evidence type="ECO:0000256" key="3">
    <source>
        <dbReference type="SAM" id="MobiDB-lite"/>
    </source>
</evidence>
<dbReference type="AlphaFoldDB" id="A0AAP0IAH0"/>
<name>A0AAP0IAH0_9MAGN</name>
<keyword evidence="1 2" id="KW-0694">RNA-binding</keyword>
<dbReference type="Gene3D" id="1.10.10.10">
    <property type="entry name" value="Winged helix-like DNA-binding domain superfamily/Winged helix DNA-binding domain"/>
    <property type="match status" value="1"/>
</dbReference>
<dbReference type="PANTHER" id="PTHR22792:SF132">
    <property type="entry name" value="LA-RELATED PROTEIN 1"/>
    <property type="match status" value="1"/>
</dbReference>
<accession>A0AAP0IAH0</accession>
<proteinExistence type="predicted"/>
<reference evidence="5 6" key="1">
    <citation type="submission" date="2024-01" db="EMBL/GenBank/DDBJ databases">
        <title>Genome assemblies of Stephania.</title>
        <authorList>
            <person name="Yang L."/>
        </authorList>
    </citation>
    <scope>NUCLEOTIDE SEQUENCE [LARGE SCALE GENOMIC DNA]</scope>
    <source>
        <strain evidence="5">JXDWG</strain>
        <tissue evidence="5">Leaf</tissue>
    </source>
</reference>
<evidence type="ECO:0000256" key="2">
    <source>
        <dbReference type="PROSITE-ProRule" id="PRU00332"/>
    </source>
</evidence>
<organism evidence="5 6">
    <name type="scientific">Stephania cephalantha</name>
    <dbReference type="NCBI Taxonomy" id="152367"/>
    <lineage>
        <taxon>Eukaryota</taxon>
        <taxon>Viridiplantae</taxon>
        <taxon>Streptophyta</taxon>
        <taxon>Embryophyta</taxon>
        <taxon>Tracheophyta</taxon>
        <taxon>Spermatophyta</taxon>
        <taxon>Magnoliopsida</taxon>
        <taxon>Ranunculales</taxon>
        <taxon>Menispermaceae</taxon>
        <taxon>Menispermoideae</taxon>
        <taxon>Cissampelideae</taxon>
        <taxon>Stephania</taxon>
    </lineage>
</organism>
<protein>
    <recommendedName>
        <fullName evidence="4">HTH La-type RNA-binding domain-containing protein</fullName>
    </recommendedName>
</protein>
<comment type="caution">
    <text evidence="5">The sequence shown here is derived from an EMBL/GenBank/DDBJ whole genome shotgun (WGS) entry which is preliminary data.</text>
</comment>
<dbReference type="InterPro" id="IPR045180">
    <property type="entry name" value="La_dom_prot"/>
</dbReference>
<dbReference type="CDD" id="cd07323">
    <property type="entry name" value="LAM"/>
    <property type="match status" value="1"/>
</dbReference>
<dbReference type="EMBL" id="JBBNAG010000008">
    <property type="protein sequence ID" value="KAK9111557.1"/>
    <property type="molecule type" value="Genomic_DNA"/>
</dbReference>
<dbReference type="GO" id="GO:0003723">
    <property type="term" value="F:RNA binding"/>
    <property type="evidence" value="ECO:0007669"/>
    <property type="project" value="UniProtKB-UniRule"/>
</dbReference>
<dbReference type="SUPFAM" id="SSF46785">
    <property type="entry name" value="Winged helix' DNA-binding domain"/>
    <property type="match status" value="1"/>
</dbReference>
<feature type="compositionally biased region" description="Polar residues" evidence="3">
    <location>
        <begin position="61"/>
        <end position="82"/>
    </location>
</feature>
<feature type="region of interest" description="Disordered" evidence="3">
    <location>
        <begin position="61"/>
        <end position="92"/>
    </location>
</feature>
<gene>
    <name evidence="5" type="ORF">Scep_019076</name>
</gene>
<dbReference type="InterPro" id="IPR006630">
    <property type="entry name" value="La_HTH"/>
</dbReference>
<evidence type="ECO:0000256" key="1">
    <source>
        <dbReference type="ARBA" id="ARBA00022884"/>
    </source>
</evidence>
<keyword evidence="6" id="KW-1185">Reference proteome</keyword>
<dbReference type="SMART" id="SM00715">
    <property type="entry name" value="LA"/>
    <property type="match status" value="1"/>
</dbReference>
<dbReference type="Proteomes" id="UP001419268">
    <property type="component" value="Unassembled WGS sequence"/>
</dbReference>